<dbReference type="Proteomes" id="UP000031937">
    <property type="component" value="Unassembled WGS sequence"/>
</dbReference>
<evidence type="ECO:0000313" key="6">
    <source>
        <dbReference type="Proteomes" id="UP000031980"/>
    </source>
</evidence>
<evidence type="ECO:0000313" key="4">
    <source>
        <dbReference type="EMBL" id="KIO44873.1"/>
    </source>
</evidence>
<dbReference type="NCBIfam" id="TIGR00750">
    <property type="entry name" value="lao"/>
    <property type="match status" value="1"/>
</dbReference>
<comment type="caution">
    <text evidence="4">The sequence shown here is derived from an EMBL/GenBank/DDBJ whole genome shotgun (WGS) entry which is preliminary data.</text>
</comment>
<dbReference type="CDD" id="cd03114">
    <property type="entry name" value="MMAA-like"/>
    <property type="match status" value="1"/>
</dbReference>
<evidence type="ECO:0000259" key="2">
    <source>
        <dbReference type="SMART" id="SM00382"/>
    </source>
</evidence>
<keyword evidence="6" id="KW-1185">Reference proteome</keyword>
<evidence type="ECO:0000313" key="5">
    <source>
        <dbReference type="Proteomes" id="UP000031937"/>
    </source>
</evidence>
<accession>A0A0C3MEK4</accession>
<dbReference type="GO" id="GO:0005737">
    <property type="term" value="C:cytoplasm"/>
    <property type="evidence" value="ECO:0007669"/>
    <property type="project" value="TreeGrafter"/>
</dbReference>
<dbReference type="InterPro" id="IPR027417">
    <property type="entry name" value="P-loop_NTPase"/>
</dbReference>
<dbReference type="InterPro" id="IPR003593">
    <property type="entry name" value="AAA+_ATPase"/>
</dbReference>
<dbReference type="EMBL" id="JPIU01000038">
    <property type="protein sequence ID" value="KIO44873.1"/>
    <property type="molecule type" value="Genomic_DNA"/>
</dbReference>
<dbReference type="PANTHER" id="PTHR23408:SF3">
    <property type="entry name" value="METHYLMALONIC ACIDURIA TYPE A PROTEIN, MITOCHONDRIAL"/>
    <property type="match status" value="1"/>
</dbReference>
<dbReference type="Gene3D" id="1.20.5.170">
    <property type="match status" value="1"/>
</dbReference>
<dbReference type="EMBL" id="JPIT01000032">
    <property type="protein sequence ID" value="KIO43158.1"/>
    <property type="molecule type" value="Genomic_DNA"/>
</dbReference>
<dbReference type="NCBIfam" id="NF006958">
    <property type="entry name" value="PRK09435.1"/>
    <property type="match status" value="1"/>
</dbReference>
<dbReference type="SMART" id="SM00382">
    <property type="entry name" value="AAA"/>
    <property type="match status" value="1"/>
</dbReference>
<dbReference type="GO" id="GO:0003924">
    <property type="term" value="F:GTPase activity"/>
    <property type="evidence" value="ECO:0007669"/>
    <property type="project" value="InterPro"/>
</dbReference>
<gene>
    <name evidence="4" type="ORF">BA92_07590</name>
    <name evidence="3" type="ORF">IE90_13190</name>
</gene>
<feature type="domain" description="AAA+ ATPase" evidence="2">
    <location>
        <begin position="89"/>
        <end position="240"/>
    </location>
</feature>
<organism evidence="4 6">
    <name type="scientific">Sanguibacteroides justesenii</name>
    <dbReference type="NCBI Taxonomy" id="1547597"/>
    <lineage>
        <taxon>Bacteria</taxon>
        <taxon>Pseudomonadati</taxon>
        <taxon>Bacteroidota</taxon>
        <taxon>Bacteroidia</taxon>
        <taxon>Bacteroidales</taxon>
        <taxon>Porphyromonadaceae</taxon>
        <taxon>Sanguibacteroides</taxon>
    </lineage>
</organism>
<reference evidence="4 6" key="1">
    <citation type="submission" date="2014-07" db="EMBL/GenBank/DDBJ databases">
        <title>Porphyromonadaceae bacterium OUH 308042 = ATCC BAA-2681 = DSM 28342 draft genome.</title>
        <authorList>
            <person name="Sydenham T.V."/>
            <person name="Hasman H."/>
            <person name="Justensen U.S."/>
        </authorList>
    </citation>
    <scope>NUCLEOTIDE SEQUENCE [LARGE SCALE GENOMIC DNA]</scope>
    <source>
        <strain evidence="4 6">OUH 308042</strain>
    </source>
</reference>
<reference evidence="3 5" key="2">
    <citation type="submission" date="2014-07" db="EMBL/GenBank/DDBJ databases">
        <title>Porphyromonadaceae bacterium OUH 334697 = ATCC BAA-2682 = DSM 28341 draft genome.</title>
        <authorList>
            <person name="Sydenham T.V."/>
            <person name="Hasman H."/>
            <person name="Justesen U.S."/>
        </authorList>
    </citation>
    <scope>NUCLEOTIDE SEQUENCE [LARGE SCALE GENOMIC DNA]</scope>
    <source>
        <strain evidence="3 5">OUH 334697</strain>
    </source>
</reference>
<dbReference type="Proteomes" id="UP000031980">
    <property type="component" value="Unassembled WGS sequence"/>
</dbReference>
<dbReference type="AlphaFoldDB" id="A0A0C3MEK4"/>
<evidence type="ECO:0000256" key="1">
    <source>
        <dbReference type="ARBA" id="ARBA00009625"/>
    </source>
</evidence>
<dbReference type="Gene3D" id="1.10.287.130">
    <property type="match status" value="1"/>
</dbReference>
<dbReference type="InterPro" id="IPR005129">
    <property type="entry name" value="GTPase_ArgK"/>
</dbReference>
<sequence length="363" mass="40202">MEHPENDACYEGLAVNKGIEQPDPVNPAILERLKQIKKKTLTTDDYVSGIFRGDINILSQAITLVESARVDHQAVAQEVINRCLPNTGKSVRIGITGVPGAGKSTFIEAFGKFLTAQGHKIAVLAIDPSSERSKGSILGDKTRMEELSCDPHAYIRPSPSAGSLGGVARKTREAMLLCEAAGFDIILIETVGVGQSETAVHSMVDFFLLVQIAGAGDELQGIKRGIMEMADSIIINKADGNNITRAELAKVQLQNALHLFPPHESGVEPQVMTCSAYEKTGIDKIWENILHYCSETQQNGYFEHHRSEQAKYWMYETINEQLRNRFYQNQKEAIKEAERQVRNNEVSSFAAAFQLLDNYFNCK</sequence>
<dbReference type="GO" id="GO:0005525">
    <property type="term" value="F:GTP binding"/>
    <property type="evidence" value="ECO:0007669"/>
    <property type="project" value="InterPro"/>
</dbReference>
<dbReference type="Gene3D" id="3.40.50.300">
    <property type="entry name" value="P-loop containing nucleotide triphosphate hydrolases"/>
    <property type="match status" value="1"/>
</dbReference>
<dbReference type="PANTHER" id="PTHR23408">
    <property type="entry name" value="METHYLMALONYL-COA MUTASE"/>
    <property type="match status" value="1"/>
</dbReference>
<comment type="similarity">
    <text evidence="1">Belongs to the SIMIBI class G3E GTPase family. ArgK/MeaB subfamily.</text>
</comment>
<evidence type="ECO:0000313" key="3">
    <source>
        <dbReference type="EMBL" id="KIO43158.1"/>
    </source>
</evidence>
<proteinExistence type="inferred from homology"/>
<dbReference type="SUPFAM" id="SSF52540">
    <property type="entry name" value="P-loop containing nucleoside triphosphate hydrolases"/>
    <property type="match status" value="1"/>
</dbReference>
<name>A0A0C3MEK4_9PORP</name>
<dbReference type="Pfam" id="PF03308">
    <property type="entry name" value="MeaB"/>
    <property type="match status" value="1"/>
</dbReference>
<protein>
    <submittedName>
        <fullName evidence="4">Transporter</fullName>
    </submittedName>
</protein>